<dbReference type="OrthoDB" id="9759476at2"/>
<evidence type="ECO:0000256" key="3">
    <source>
        <dbReference type="SAM" id="Coils"/>
    </source>
</evidence>
<comment type="cofactor">
    <cofactor evidence="2">
        <name>Mn(2+)</name>
        <dbReference type="ChEBI" id="CHEBI:29035"/>
    </cofactor>
    <text evidence="2">For phosphodiesterase activity, probably binds 2 Mn(2+) per subunit.</text>
</comment>
<accession>A0A379C7H9</accession>
<dbReference type="GO" id="GO:0005886">
    <property type="term" value="C:plasma membrane"/>
    <property type="evidence" value="ECO:0007669"/>
    <property type="project" value="UniProtKB-SubCell"/>
</dbReference>
<dbReference type="Gene3D" id="3.30.450.20">
    <property type="entry name" value="PAS domain"/>
    <property type="match status" value="1"/>
</dbReference>
<keyword evidence="2" id="KW-0464">Manganese</keyword>
<dbReference type="Pfam" id="PF24898">
    <property type="entry name" value="GGDEF_GdpP"/>
    <property type="match status" value="1"/>
</dbReference>
<keyword evidence="4" id="KW-0812">Transmembrane</keyword>
<feature type="binding site" evidence="2">
    <location>
        <position position="452"/>
    </location>
    <ligand>
        <name>Mn(2+)</name>
        <dbReference type="ChEBI" id="CHEBI:29035"/>
        <label>2</label>
    </ligand>
</feature>
<feature type="binding site" evidence="2">
    <location>
        <position position="428"/>
    </location>
    <ligand>
        <name>Mn(2+)</name>
        <dbReference type="ChEBI" id="CHEBI:29035"/>
        <label>1</label>
    </ligand>
</feature>
<proteinExistence type="inferred from homology"/>
<organism evidence="7 8">
    <name type="scientific">Peptoniphilus lacrimalis</name>
    <dbReference type="NCBI Taxonomy" id="33031"/>
    <lineage>
        <taxon>Bacteria</taxon>
        <taxon>Bacillati</taxon>
        <taxon>Bacillota</taxon>
        <taxon>Tissierellia</taxon>
        <taxon>Tissierellales</taxon>
        <taxon>Peptoniphilaceae</taxon>
        <taxon>Peptoniphilus</taxon>
    </lineage>
</organism>
<dbReference type="STRING" id="1122949.GCA_000378725_01396"/>
<evidence type="ECO:0000313" key="8">
    <source>
        <dbReference type="Proteomes" id="UP000255517"/>
    </source>
</evidence>
<keyword evidence="3" id="KW-0175">Coiled coil</keyword>
<dbReference type="EC" id="3.1.4.-" evidence="1"/>
<comment type="function">
    <text evidence="1">Has phosphodiesterase (PDE) activity against cyclic-di-AMP (c-di-AMP).</text>
</comment>
<feature type="domain" description="DHHA1" evidence="6">
    <location>
        <begin position="562"/>
        <end position="657"/>
    </location>
</feature>
<protein>
    <recommendedName>
        <fullName evidence="1">Cyclic-di-AMP phosphodiesterase</fullName>
        <ecNumber evidence="1">3.1.4.-</ecNumber>
    </recommendedName>
</protein>
<evidence type="ECO:0000313" key="7">
    <source>
        <dbReference type="EMBL" id="SUB57645.1"/>
    </source>
</evidence>
<dbReference type="PANTHER" id="PTHR47618:SF2">
    <property type="entry name" value="CYCLIC-DI-AMP PHOSPHODIESTERASE GDPP"/>
    <property type="match status" value="1"/>
</dbReference>
<keyword evidence="1 7" id="KW-0378">Hydrolase</keyword>
<evidence type="ECO:0000259" key="6">
    <source>
        <dbReference type="Pfam" id="PF02272"/>
    </source>
</evidence>
<dbReference type="InterPro" id="IPR038763">
    <property type="entry name" value="DHH_sf"/>
</dbReference>
<dbReference type="SUPFAM" id="SSF64182">
    <property type="entry name" value="DHH phosphoesterases"/>
    <property type="match status" value="1"/>
</dbReference>
<feature type="binding site" evidence="2">
    <location>
        <position position="360"/>
    </location>
    <ligand>
        <name>Mn(2+)</name>
        <dbReference type="ChEBI" id="CHEBI:29035"/>
        <label>2</label>
    </ligand>
</feature>
<keyword evidence="1" id="KW-1003">Cell membrane</keyword>
<keyword evidence="2" id="KW-0479">Metal-binding</keyword>
<comment type="subcellular location">
    <subcellularLocation>
        <location evidence="1">Cell membrane</location>
    </subcellularLocation>
</comment>
<comment type="similarity">
    <text evidence="1">Belongs to the GdpP/PdeA phosphodiesterase family.</text>
</comment>
<dbReference type="EMBL" id="UGSZ01000001">
    <property type="protein sequence ID" value="SUB57645.1"/>
    <property type="molecule type" value="Genomic_DNA"/>
</dbReference>
<dbReference type="Proteomes" id="UP000255517">
    <property type="component" value="Unassembled WGS sequence"/>
</dbReference>
<dbReference type="PIRSF" id="PIRSF026583">
    <property type="entry name" value="YybT"/>
    <property type="match status" value="1"/>
</dbReference>
<feature type="transmembrane region" description="Helical" evidence="4">
    <location>
        <begin position="10"/>
        <end position="27"/>
    </location>
</feature>
<dbReference type="Pfam" id="PF01368">
    <property type="entry name" value="DHH"/>
    <property type="match status" value="1"/>
</dbReference>
<dbReference type="InterPro" id="IPR014528">
    <property type="entry name" value="GdpP/PdeA"/>
</dbReference>
<gene>
    <name evidence="7" type="primary">nrnA_2</name>
    <name evidence="7" type="ORF">NCTC13149_01494</name>
</gene>
<evidence type="ECO:0000256" key="4">
    <source>
        <dbReference type="SAM" id="Phobius"/>
    </source>
</evidence>
<dbReference type="InterPro" id="IPR001667">
    <property type="entry name" value="DDH_dom"/>
</dbReference>
<dbReference type="GO" id="GO:0106409">
    <property type="term" value="F:cyclic-di-AMP phosphodiesterase activity"/>
    <property type="evidence" value="ECO:0007669"/>
    <property type="project" value="RHEA"/>
</dbReference>
<name>A0A379C7H9_9FIRM</name>
<reference evidence="7 8" key="1">
    <citation type="submission" date="2018-06" db="EMBL/GenBank/DDBJ databases">
        <authorList>
            <consortium name="Pathogen Informatics"/>
            <person name="Doyle S."/>
        </authorList>
    </citation>
    <scope>NUCLEOTIDE SEQUENCE [LARGE SCALE GENOMIC DNA]</scope>
    <source>
        <strain evidence="7 8">NCTC13149</strain>
    </source>
</reference>
<dbReference type="AlphaFoldDB" id="A0A379C7H9"/>
<comment type="catalytic activity">
    <reaction evidence="1">
        <text>3',3'-c-di-AMP + H2O = 5'-O-phosphonoadenylyl-(3'-&gt;5')-adenosine + H(+)</text>
        <dbReference type="Rhea" id="RHEA:54420"/>
        <dbReference type="ChEBI" id="CHEBI:15377"/>
        <dbReference type="ChEBI" id="CHEBI:15378"/>
        <dbReference type="ChEBI" id="CHEBI:71500"/>
        <dbReference type="ChEBI" id="CHEBI:138171"/>
    </reaction>
</comment>
<evidence type="ECO:0000256" key="1">
    <source>
        <dbReference type="PIRNR" id="PIRNR026583"/>
    </source>
</evidence>
<keyword evidence="4" id="KW-1133">Transmembrane helix</keyword>
<sequence>MKNNFSMKDFAAYMIFGLIAIVVAGLYKIQAGLGLFLIFIYIIIITYKSIEKKNEDNKKYVENLDEDFDSLTKTAIFNMPHPLVVTDEKGIIIWYNTHFLNLFEDMELMNENIDDFIKDVDFKNILKDDDKKSFDVNIAMDYYRAYVNICDTSKSKGGRDKVILFYFVNNSAYFELKKKYTNEYPIVVKLEVDNYDEAMDSTPSANKPQLIAAIDSTIRSYFEQYDALFRKYNEDSYLVILDYKSFLDIREKRFDILDDLRELNRENSMPITLSIGTSSIGLNFKAANVEADSCLDIALGRGGDQAVIKVSDNYEFFGGKSKAVEKRNKVKARVIGEALRQLIDRSENVYVMGHINADMDAIGAAIGVLRATLNRNKDGFIVLEQSNPSIDNLIKRMKKEEPETYRKIVSRDEALSSIKNSSLLILVDNHKPSFTECPKLLNGTTQVVVIDHHRRGGEFVKNPVLTYVEPYASSTCELITEMLEYMSDDLNLTHFEADALMSGIVVDTKNFSFQTGVRTFEAASTLRRAGADMTKVKALFEDDFSTMIYRAEVIQSAKIIGGNIAVAKFEKELDNSVLVAAQSADALLEINGIDASFVMTLSKDKIHISGRSRGEVVSVQLILEKIGGGGHLNMAGAQLDTKDFEVAEKKLTDAINEYMEENKENKDENNSNKRP</sequence>
<feature type="binding site" evidence="2">
    <location>
        <position position="354"/>
    </location>
    <ligand>
        <name>Mn(2+)</name>
        <dbReference type="ChEBI" id="CHEBI:29035"/>
        <label>1</label>
    </ligand>
</feature>
<feature type="binding site" evidence="2">
    <location>
        <position position="358"/>
    </location>
    <ligand>
        <name>Mn(2+)</name>
        <dbReference type="ChEBI" id="CHEBI:29035"/>
        <label>1</label>
    </ligand>
</feature>
<dbReference type="InterPro" id="IPR003156">
    <property type="entry name" value="DHHA1_dom"/>
</dbReference>
<feature type="domain" description="DDH" evidence="5">
    <location>
        <begin position="348"/>
        <end position="504"/>
    </location>
</feature>
<dbReference type="GO" id="GO:0003676">
    <property type="term" value="F:nucleic acid binding"/>
    <property type="evidence" value="ECO:0007669"/>
    <property type="project" value="UniProtKB-UniRule"/>
</dbReference>
<dbReference type="Gene3D" id="3.10.310.30">
    <property type="match status" value="1"/>
</dbReference>
<dbReference type="RefSeq" id="WP_019035057.1">
    <property type="nucleotide sequence ID" value="NZ_JBBNGY010000010.1"/>
</dbReference>
<dbReference type="Pfam" id="PF02272">
    <property type="entry name" value="DHHA1"/>
    <property type="match status" value="1"/>
</dbReference>
<dbReference type="PANTHER" id="PTHR47618">
    <property type="entry name" value="BIFUNCTIONAL OLIGORIBONUCLEASE AND PAP PHOSPHATASE NRNA"/>
    <property type="match status" value="1"/>
</dbReference>
<dbReference type="FunFam" id="3.90.1640.10:FF:000002">
    <property type="entry name" value="Cyclic-di-AMP phosphodiesterase"/>
    <property type="match status" value="1"/>
</dbReference>
<feature type="transmembrane region" description="Helical" evidence="4">
    <location>
        <begin position="33"/>
        <end position="50"/>
    </location>
</feature>
<feature type="binding site" evidence="2">
    <location>
        <position position="428"/>
    </location>
    <ligand>
        <name>Mn(2+)</name>
        <dbReference type="ChEBI" id="CHEBI:29035"/>
        <label>2</label>
    </ligand>
</feature>
<dbReference type="GO" id="GO:0016787">
    <property type="term" value="F:hydrolase activity"/>
    <property type="evidence" value="ECO:0007669"/>
    <property type="project" value="UniProtKB-UniRule"/>
</dbReference>
<dbReference type="GO" id="GO:0046872">
    <property type="term" value="F:metal ion binding"/>
    <property type="evidence" value="ECO:0007669"/>
    <property type="project" value="UniProtKB-KW"/>
</dbReference>
<evidence type="ECO:0000259" key="5">
    <source>
        <dbReference type="Pfam" id="PF01368"/>
    </source>
</evidence>
<dbReference type="Gene3D" id="3.90.1640.10">
    <property type="entry name" value="inorganic pyrophosphatase (n-terminal core)"/>
    <property type="match status" value="1"/>
</dbReference>
<feature type="coiled-coil region" evidence="3">
    <location>
        <begin position="644"/>
        <end position="671"/>
    </location>
</feature>
<dbReference type="InterPro" id="IPR051319">
    <property type="entry name" value="Oligoribo/pAp-PDE_c-di-AMP_PDE"/>
</dbReference>
<evidence type="ECO:0000256" key="2">
    <source>
        <dbReference type="PIRSR" id="PIRSR026583-50"/>
    </source>
</evidence>
<keyword evidence="1 4" id="KW-0472">Membrane</keyword>
<feature type="binding site" evidence="2">
    <location>
        <position position="507"/>
    </location>
    <ligand>
        <name>Mn(2+)</name>
        <dbReference type="ChEBI" id="CHEBI:29035"/>
        <label>2</label>
    </ligand>
</feature>